<keyword evidence="2" id="KW-1185">Reference proteome</keyword>
<evidence type="ECO:0000313" key="2">
    <source>
        <dbReference type="Proteomes" id="UP000708208"/>
    </source>
</evidence>
<evidence type="ECO:0000313" key="1">
    <source>
        <dbReference type="EMBL" id="CAG7726340.1"/>
    </source>
</evidence>
<dbReference type="AlphaFoldDB" id="A0A8J2KHM4"/>
<comment type="caution">
    <text evidence="1">The sequence shown here is derived from an EMBL/GenBank/DDBJ whole genome shotgun (WGS) entry which is preliminary data.</text>
</comment>
<dbReference type="EMBL" id="CAJVCH010134194">
    <property type="protein sequence ID" value="CAG7726340.1"/>
    <property type="molecule type" value="Genomic_DNA"/>
</dbReference>
<name>A0A8J2KHM4_9HEXA</name>
<proteinExistence type="predicted"/>
<dbReference type="Proteomes" id="UP000708208">
    <property type="component" value="Unassembled WGS sequence"/>
</dbReference>
<accession>A0A8J2KHM4</accession>
<sequence>GKFQVTAAQDRAYLSMILSNQQGYEEVHIDQQTVNPFNEIRKT</sequence>
<feature type="non-terminal residue" evidence="1">
    <location>
        <position position="43"/>
    </location>
</feature>
<protein>
    <submittedName>
        <fullName evidence="1">Uncharacterized protein</fullName>
    </submittedName>
</protein>
<reference evidence="1" key="1">
    <citation type="submission" date="2021-06" db="EMBL/GenBank/DDBJ databases">
        <authorList>
            <person name="Hodson N. C."/>
            <person name="Mongue J. A."/>
            <person name="Jaron S. K."/>
        </authorList>
    </citation>
    <scope>NUCLEOTIDE SEQUENCE</scope>
</reference>
<organism evidence="1 2">
    <name type="scientific">Allacma fusca</name>
    <dbReference type="NCBI Taxonomy" id="39272"/>
    <lineage>
        <taxon>Eukaryota</taxon>
        <taxon>Metazoa</taxon>
        <taxon>Ecdysozoa</taxon>
        <taxon>Arthropoda</taxon>
        <taxon>Hexapoda</taxon>
        <taxon>Collembola</taxon>
        <taxon>Symphypleona</taxon>
        <taxon>Sminthuridae</taxon>
        <taxon>Allacma</taxon>
    </lineage>
</organism>
<gene>
    <name evidence="1" type="ORF">AFUS01_LOCUS15256</name>
</gene>